<dbReference type="Gene3D" id="3.30.65.10">
    <property type="entry name" value="Bacterial Topoisomerase I, domain 1"/>
    <property type="match status" value="1"/>
</dbReference>
<dbReference type="SUPFAM" id="SSF57783">
    <property type="entry name" value="Zinc beta-ribbon"/>
    <property type="match status" value="1"/>
</dbReference>
<evidence type="ECO:0000256" key="1">
    <source>
        <dbReference type="ARBA" id="ARBA00022741"/>
    </source>
</evidence>
<dbReference type="Gene3D" id="3.40.50.300">
    <property type="entry name" value="P-loop containing nucleotide triphosphate hydrolases"/>
    <property type="match status" value="3"/>
</dbReference>
<dbReference type="GO" id="GO:0006265">
    <property type="term" value="P:DNA topological change"/>
    <property type="evidence" value="ECO:0007669"/>
    <property type="project" value="InterPro"/>
</dbReference>
<sequence length="889" mass="99376">MAEWTPGWWARTFRGAGRWVLSVGGGRLRIRGIPQPVDVDVDVLDVRGFHADGRPGRIVIVPAHGPEVVLSGISRRAARKAQPEFRSHVDERRELTTLLAAAHGQGEAALSWWSRVQEVMQLPRWVDQDAIDALERIRPDIAAWLAIDAEPRFRGFSMDGRERQRAAVDACRTADLPGLAARRNEAFFEQEKTDLAEFFRTVEKSPLTEEQTRAAVCFDNRVRVIAAAGSGKTSTMVARAGYTIRRGIAQPTEILALAFNKKAAGELSERLASRLGDDGGAVCSSTFHAFGLRIIREATGRRPSIPDDLSRDNGVGRLAKAVDVLRDQDPSFRRDWDLFRLVLGRHLPDFGDEADPEKTDRRSGINGFETLAGEVVRSQEEVMIANWLFLHGVRYEYERPYVHDVADAHHRQYQPDFYYPEIDVWHEHWALGPDGCPPPHFDGYAESMDWRRRTHARYGTRLIETTSATIRDGSGFDHLEQELRRHGIQLNEDPHREAVGEPPISDAAMVALMRAFMSHAKGNRLTPEMLALRAGRTLRARLFLRLYGAAVAEWDRQLHVSSQIDFEDMLNLATDHVDSGRWGSPYRLVMVDEMQDTSAARAALVRALLKAPGTYLYAVGDDWQSINRFAGSDLGVMTRFEEWFGAGSTIRLDRTFRSPQSLCDIAARFVTKNPAQLSKAVVSSAPDTDGTVLAVSVRDRSQYSLAVREYLMGIDARLSAPASVLLLGRYGRVREDVASALDAGYAHLRVEFNTVHASKGKEADYVVVLGLERRGFPSTIEDDPLLQLAMAEPDPYPYAEERRLFYVALTRARRSVLLVTRAGTESAFLLELVRDGVVRIRSVRGDDITPVVCPKCRKRTMKERAGRYGRFLGCAGYPICTGTMKSAAG</sequence>
<keyword evidence="2 9" id="KW-0378">Hydrolase</keyword>
<dbReference type="InterPro" id="IPR014017">
    <property type="entry name" value="DNA_helicase_UvrD-like_C"/>
</dbReference>
<dbReference type="GO" id="GO:0043138">
    <property type="term" value="F:3'-5' DNA helicase activity"/>
    <property type="evidence" value="ECO:0007669"/>
    <property type="project" value="UniProtKB-EC"/>
</dbReference>
<evidence type="ECO:0000259" key="10">
    <source>
        <dbReference type="PROSITE" id="PS51198"/>
    </source>
</evidence>
<comment type="catalytic activity">
    <reaction evidence="6">
        <text>Couples ATP hydrolysis with the unwinding of duplex DNA by translocating in the 3'-5' direction.</text>
        <dbReference type="EC" id="5.6.2.4"/>
    </reaction>
</comment>
<dbReference type="PROSITE" id="PS51198">
    <property type="entry name" value="UVRD_HELICASE_ATP_BIND"/>
    <property type="match status" value="1"/>
</dbReference>
<dbReference type="InterPro" id="IPR000212">
    <property type="entry name" value="DNA_helicase_UvrD/REP"/>
</dbReference>
<evidence type="ECO:0000256" key="5">
    <source>
        <dbReference type="ARBA" id="ARBA00023235"/>
    </source>
</evidence>
<feature type="domain" description="UvrD-like helicase ATP-binding" evidence="10">
    <location>
        <begin position="205"/>
        <end position="659"/>
    </location>
</feature>
<evidence type="ECO:0000256" key="3">
    <source>
        <dbReference type="ARBA" id="ARBA00022806"/>
    </source>
</evidence>
<keyword evidence="3 9" id="KW-0347">Helicase</keyword>
<dbReference type="GO" id="GO:0003677">
    <property type="term" value="F:DNA binding"/>
    <property type="evidence" value="ECO:0007669"/>
    <property type="project" value="InterPro"/>
</dbReference>
<dbReference type="GO" id="GO:0005524">
    <property type="term" value="F:ATP binding"/>
    <property type="evidence" value="ECO:0007669"/>
    <property type="project" value="UniProtKB-UniRule"/>
</dbReference>
<comment type="catalytic activity">
    <reaction evidence="8">
        <text>ATP + H2O = ADP + phosphate + H(+)</text>
        <dbReference type="Rhea" id="RHEA:13065"/>
        <dbReference type="ChEBI" id="CHEBI:15377"/>
        <dbReference type="ChEBI" id="CHEBI:15378"/>
        <dbReference type="ChEBI" id="CHEBI:30616"/>
        <dbReference type="ChEBI" id="CHEBI:43474"/>
        <dbReference type="ChEBI" id="CHEBI:456216"/>
        <dbReference type="EC" id="5.6.2.4"/>
    </reaction>
</comment>
<keyword evidence="1 9" id="KW-0547">Nucleotide-binding</keyword>
<name>A0A4R5KAK2_9MICC</name>
<dbReference type="EC" id="5.6.2.4" evidence="7"/>
<dbReference type="InterPro" id="IPR027417">
    <property type="entry name" value="P-loop_NTPase"/>
</dbReference>
<keyword evidence="5" id="KW-0413">Isomerase</keyword>
<dbReference type="EMBL" id="SMRU01000029">
    <property type="protein sequence ID" value="TDF91545.1"/>
    <property type="molecule type" value="Genomic_DNA"/>
</dbReference>
<protein>
    <recommendedName>
        <fullName evidence="7">DNA 3'-5' helicase</fullName>
        <ecNumber evidence="7">5.6.2.4</ecNumber>
    </recommendedName>
</protein>
<reference evidence="11 12" key="1">
    <citation type="submission" date="2019-03" db="EMBL/GenBank/DDBJ databases">
        <title>Whole genome sequence of Arthrobacter sp JH1-1.</title>
        <authorList>
            <person name="Trinh H.N."/>
        </authorList>
    </citation>
    <scope>NUCLEOTIDE SEQUENCE [LARGE SCALE GENOMIC DNA]</scope>
    <source>
        <strain evidence="11 12">JH1-1</strain>
    </source>
</reference>
<dbReference type="AlphaFoldDB" id="A0A4R5KAK2"/>
<dbReference type="Proteomes" id="UP000295511">
    <property type="component" value="Unassembled WGS sequence"/>
</dbReference>
<evidence type="ECO:0000256" key="2">
    <source>
        <dbReference type="ARBA" id="ARBA00022801"/>
    </source>
</evidence>
<evidence type="ECO:0000256" key="4">
    <source>
        <dbReference type="ARBA" id="ARBA00022840"/>
    </source>
</evidence>
<dbReference type="PANTHER" id="PTHR11070">
    <property type="entry name" value="UVRD / RECB / PCRA DNA HELICASE FAMILY MEMBER"/>
    <property type="match status" value="1"/>
</dbReference>
<dbReference type="Pfam" id="PF01396">
    <property type="entry name" value="Zn_ribbon_Top1"/>
    <property type="match status" value="1"/>
</dbReference>
<dbReference type="Pfam" id="PF00580">
    <property type="entry name" value="UvrD-helicase"/>
    <property type="match status" value="1"/>
</dbReference>
<dbReference type="OrthoDB" id="5298826at2"/>
<evidence type="ECO:0000313" key="12">
    <source>
        <dbReference type="Proteomes" id="UP000295511"/>
    </source>
</evidence>
<feature type="binding site" evidence="9">
    <location>
        <begin position="226"/>
        <end position="233"/>
    </location>
    <ligand>
        <name>ATP</name>
        <dbReference type="ChEBI" id="CHEBI:30616"/>
    </ligand>
</feature>
<comment type="caution">
    <text evidence="11">The sequence shown here is derived from an EMBL/GenBank/DDBJ whole genome shotgun (WGS) entry which is preliminary data.</text>
</comment>
<dbReference type="InterPro" id="IPR014016">
    <property type="entry name" value="UvrD-like_ATP-bd"/>
</dbReference>
<evidence type="ECO:0000256" key="6">
    <source>
        <dbReference type="ARBA" id="ARBA00034617"/>
    </source>
</evidence>
<dbReference type="Gene3D" id="3.40.91.30">
    <property type="match status" value="1"/>
</dbReference>
<dbReference type="SUPFAM" id="SSF52540">
    <property type="entry name" value="P-loop containing nucleoside triphosphate hydrolases"/>
    <property type="match status" value="1"/>
</dbReference>
<dbReference type="Pfam" id="PF13361">
    <property type="entry name" value="UvrD_C"/>
    <property type="match status" value="1"/>
</dbReference>
<keyword evidence="12" id="KW-1185">Reference proteome</keyword>
<dbReference type="InterPro" id="IPR013498">
    <property type="entry name" value="Topo_IA_Znf"/>
</dbReference>
<dbReference type="GO" id="GO:0005694">
    <property type="term" value="C:chromosome"/>
    <property type="evidence" value="ECO:0007669"/>
    <property type="project" value="InterPro"/>
</dbReference>
<dbReference type="GO" id="GO:0016887">
    <property type="term" value="F:ATP hydrolysis activity"/>
    <property type="evidence" value="ECO:0007669"/>
    <property type="project" value="RHEA"/>
</dbReference>
<proteinExistence type="predicted"/>
<organism evidence="11 12">
    <name type="scientific">Arthrobacter terricola</name>
    <dbReference type="NCBI Taxonomy" id="2547396"/>
    <lineage>
        <taxon>Bacteria</taxon>
        <taxon>Bacillati</taxon>
        <taxon>Actinomycetota</taxon>
        <taxon>Actinomycetes</taxon>
        <taxon>Micrococcales</taxon>
        <taxon>Micrococcaceae</taxon>
        <taxon>Arthrobacter</taxon>
    </lineage>
</organism>
<dbReference type="PANTHER" id="PTHR11070:SF63">
    <property type="entry name" value="DNA HELICASE IV"/>
    <property type="match status" value="1"/>
</dbReference>
<dbReference type="GO" id="GO:0000725">
    <property type="term" value="P:recombinational repair"/>
    <property type="evidence" value="ECO:0007669"/>
    <property type="project" value="TreeGrafter"/>
</dbReference>
<dbReference type="GO" id="GO:0005829">
    <property type="term" value="C:cytosol"/>
    <property type="evidence" value="ECO:0007669"/>
    <property type="project" value="TreeGrafter"/>
</dbReference>
<evidence type="ECO:0000256" key="8">
    <source>
        <dbReference type="ARBA" id="ARBA00048988"/>
    </source>
</evidence>
<evidence type="ECO:0000313" key="11">
    <source>
        <dbReference type="EMBL" id="TDF91545.1"/>
    </source>
</evidence>
<evidence type="ECO:0000256" key="9">
    <source>
        <dbReference type="PROSITE-ProRule" id="PRU00560"/>
    </source>
</evidence>
<accession>A0A4R5KAK2</accession>
<dbReference type="RefSeq" id="WP_133206133.1">
    <property type="nucleotide sequence ID" value="NZ_SMRU01000029.1"/>
</dbReference>
<gene>
    <name evidence="11" type="ORF">E1809_20680</name>
</gene>
<dbReference type="GO" id="GO:0003916">
    <property type="term" value="F:DNA topoisomerase activity"/>
    <property type="evidence" value="ECO:0007669"/>
    <property type="project" value="InterPro"/>
</dbReference>
<evidence type="ECO:0000256" key="7">
    <source>
        <dbReference type="ARBA" id="ARBA00034808"/>
    </source>
</evidence>
<keyword evidence="4 9" id="KW-0067">ATP-binding</keyword>